<sequence>MAGKRRGPGRLIMLVVMVGLLVSAFFLVDFGLRAFAEGQAESQIRDALPASATGDVNVSIGGVSVITQYVTGSFDEVELTAPRLTVDGVPASIRVVAADVQPKLGGSIGHVVATIDLTPEALNNLAHAAGTPPETELVLGTDEVTYTGNLDVLGITTGYLATATPSTTPDSLLFTPTGAQVTTELGTLDLSGIVATVLGQTPIRICVAKYLPAEVAVRSADVTPERARITLDSSTLVLTTQSLATLGTCPG</sequence>
<evidence type="ECO:0000313" key="2">
    <source>
        <dbReference type="Proteomes" id="UP000298218"/>
    </source>
</evidence>
<reference evidence="1 2" key="1">
    <citation type="submission" date="2019-03" db="EMBL/GenBank/DDBJ databases">
        <title>Genomics of glacier-inhabiting Cryobacterium strains.</title>
        <authorList>
            <person name="Liu Q."/>
            <person name="Xin Y.-H."/>
        </authorList>
    </citation>
    <scope>NUCLEOTIDE SEQUENCE [LARGE SCALE GENOMIC DNA]</scope>
    <source>
        <strain evidence="1 2">CGMCC 1.4292</strain>
    </source>
</reference>
<dbReference type="OrthoDB" id="5116168at2"/>
<name>A0A4Y8KLA3_9MICO</name>
<accession>A0A4Y8KLA3</accession>
<keyword evidence="2" id="KW-1185">Reference proteome</keyword>
<dbReference type="Proteomes" id="UP000298218">
    <property type="component" value="Unassembled WGS sequence"/>
</dbReference>
<dbReference type="InterPro" id="IPR021373">
    <property type="entry name" value="DUF2993"/>
</dbReference>
<protein>
    <submittedName>
        <fullName evidence="1">DUF2993 domain-containing protein</fullName>
    </submittedName>
</protein>
<dbReference type="RefSeq" id="WP_134172172.1">
    <property type="nucleotide sequence ID" value="NZ_SODI01000001.1"/>
</dbReference>
<dbReference type="Pfam" id="PF11209">
    <property type="entry name" value="LmeA"/>
    <property type="match status" value="1"/>
</dbReference>
<dbReference type="EMBL" id="SOHQ01000030">
    <property type="protein sequence ID" value="TFD77841.1"/>
    <property type="molecule type" value="Genomic_DNA"/>
</dbReference>
<dbReference type="AlphaFoldDB" id="A0A4Y8KLA3"/>
<comment type="caution">
    <text evidence="1">The sequence shown here is derived from an EMBL/GenBank/DDBJ whole genome shotgun (WGS) entry which is preliminary data.</text>
</comment>
<organism evidence="1 2">
    <name type="scientific">Cryobacterium psychrophilum</name>
    <dbReference type="NCBI Taxonomy" id="41988"/>
    <lineage>
        <taxon>Bacteria</taxon>
        <taxon>Bacillati</taxon>
        <taxon>Actinomycetota</taxon>
        <taxon>Actinomycetes</taxon>
        <taxon>Micrococcales</taxon>
        <taxon>Microbacteriaceae</taxon>
        <taxon>Cryobacterium</taxon>
    </lineage>
</organism>
<evidence type="ECO:0000313" key="1">
    <source>
        <dbReference type="EMBL" id="TFD77841.1"/>
    </source>
</evidence>
<gene>
    <name evidence="1" type="ORF">E3T53_11120</name>
</gene>
<proteinExistence type="predicted"/>